<evidence type="ECO:0000313" key="15">
    <source>
        <dbReference type="EMBL" id="AJK50246.1"/>
    </source>
</evidence>
<evidence type="ECO:0000256" key="3">
    <source>
        <dbReference type="ARBA" id="ARBA00012438"/>
    </source>
</evidence>
<keyword evidence="4" id="KW-0597">Phosphoprotein</keyword>
<dbReference type="Pfam" id="PF00512">
    <property type="entry name" value="HisKA"/>
    <property type="match status" value="1"/>
</dbReference>
<evidence type="ECO:0000256" key="12">
    <source>
        <dbReference type="SAM" id="Phobius"/>
    </source>
</evidence>
<protein>
    <recommendedName>
        <fullName evidence="3">histidine kinase</fullName>
        <ecNumber evidence="3">2.7.13.3</ecNumber>
    </recommendedName>
</protein>
<evidence type="ECO:0000259" key="14">
    <source>
        <dbReference type="PROSITE" id="PS50885"/>
    </source>
</evidence>
<feature type="transmembrane region" description="Helical" evidence="12">
    <location>
        <begin position="74"/>
        <end position="93"/>
    </location>
</feature>
<evidence type="ECO:0000256" key="8">
    <source>
        <dbReference type="ARBA" id="ARBA00022989"/>
    </source>
</evidence>
<reference evidence="15 16" key="2">
    <citation type="journal article" date="2016" name="Appl. Microbiol. Biotechnol.">
        <title>Mutations improving production and secretion of extracellular lipase by Burkholderia glumae PG1.</title>
        <authorList>
            <person name="Knapp A."/>
            <person name="Voget S."/>
            <person name="Gao R."/>
            <person name="Zaburannyi N."/>
            <person name="Krysciak D."/>
            <person name="Breuer M."/>
            <person name="Hauer B."/>
            <person name="Streit W.R."/>
            <person name="Muller R."/>
            <person name="Daniel R."/>
            <person name="Jaeger K.E."/>
        </authorList>
    </citation>
    <scope>NUCLEOTIDE SEQUENCE [LARGE SCALE GENOMIC DNA]</scope>
    <source>
        <strain evidence="15 16">PG1</strain>
    </source>
</reference>
<dbReference type="EC" id="2.7.13.3" evidence="3"/>
<dbReference type="InterPro" id="IPR050428">
    <property type="entry name" value="TCS_sensor_his_kinase"/>
</dbReference>
<gene>
    <name evidence="15" type="primary">baeS</name>
    <name evidence="15" type="ORF">BGL_2c21850</name>
</gene>
<dbReference type="KEGG" id="bgp:BGL_2c21850"/>
<dbReference type="PROSITE" id="PS50109">
    <property type="entry name" value="HIS_KIN"/>
    <property type="match status" value="1"/>
</dbReference>
<evidence type="ECO:0000256" key="4">
    <source>
        <dbReference type="ARBA" id="ARBA00022553"/>
    </source>
</evidence>
<evidence type="ECO:0000259" key="13">
    <source>
        <dbReference type="PROSITE" id="PS50109"/>
    </source>
</evidence>
<sequence length="675" mass="72083">MRIKNGGIEEKIWNRPPCRRTPRAKDGQSAADHDARGQVWPAPAGPGRPHRPAIARHHRPPRPSSMKVGLTSKLFLAILVTCIAVALAMSAAMRYSFESGFGRYLVGRDDELVDRVTKALEHDYAEHGNWAFVTDRPAAWQTFMRSVAPILPRAASGAEHADEWEPAGWGGLAPDGRHGPRWPGDGFAAPDGGGGAGWPGAAGGPPRAAGRTEDRGGERSGGQGDDLNGGGNDGGRPGAPPHDGAGHDTRDAARPAPASTANAPWPPDARGGTRPAWMDGAPHEPGWPPGAPAFASGAVPRGGWHGGPPGFRHPPPIALYDAARHRIAGYPPPPDTPLHALRANGAVVGWLAVAKPGGFFYEADRRFQTQQLRATWLIAIAAVLLSALVAIVLARRILAPVRRIVHATHELADGHYAVRVPEHGGDELGRLAADFNRLAAALAAAERARRDFFADISHELRTPLAVLRGELEALEDGVRRPDAATFASLQAEIALLSKLIDDLHELSLADIGALSFEMIPVDIARVAEITAESFGERFGAKRITLDARIPREPVPISGDPHRLAQLLQNLLENALRYTDPGGQVRITVEADGEQTRVDVLDSHPGVPDAMLPRVFDRLFRVDVSRSRQSGGSGLGLALGKHIVEAHGGSIAARRSPLGGLWILMRFPSLKPDHEH</sequence>
<dbReference type="SUPFAM" id="SSF158472">
    <property type="entry name" value="HAMP domain-like"/>
    <property type="match status" value="1"/>
</dbReference>
<feature type="compositionally biased region" description="Low complexity" evidence="11">
    <location>
        <begin position="254"/>
        <end position="263"/>
    </location>
</feature>
<keyword evidence="7" id="KW-0418">Kinase</keyword>
<keyword evidence="6 12" id="KW-0812">Transmembrane</keyword>
<dbReference type="GO" id="GO:0005886">
    <property type="term" value="C:plasma membrane"/>
    <property type="evidence" value="ECO:0007669"/>
    <property type="project" value="UniProtKB-SubCell"/>
</dbReference>
<dbReference type="SMART" id="SM00304">
    <property type="entry name" value="HAMP"/>
    <property type="match status" value="1"/>
</dbReference>
<feature type="transmembrane region" description="Helical" evidence="12">
    <location>
        <begin position="374"/>
        <end position="394"/>
    </location>
</feature>
<dbReference type="Pfam" id="PF00672">
    <property type="entry name" value="HAMP"/>
    <property type="match status" value="1"/>
</dbReference>
<dbReference type="CDD" id="cd06225">
    <property type="entry name" value="HAMP"/>
    <property type="match status" value="1"/>
</dbReference>
<feature type="compositionally biased region" description="Basic residues" evidence="11">
    <location>
        <begin position="48"/>
        <end position="61"/>
    </location>
</feature>
<dbReference type="GO" id="GO:0000155">
    <property type="term" value="F:phosphorelay sensor kinase activity"/>
    <property type="evidence" value="ECO:0007669"/>
    <property type="project" value="InterPro"/>
</dbReference>
<comment type="catalytic activity">
    <reaction evidence="1">
        <text>ATP + protein L-histidine = ADP + protein N-phospho-L-histidine.</text>
        <dbReference type="EC" id="2.7.13.3"/>
    </reaction>
</comment>
<feature type="compositionally biased region" description="Gly residues" evidence="11">
    <location>
        <begin position="191"/>
        <end position="203"/>
    </location>
</feature>
<dbReference type="InterPro" id="IPR003661">
    <property type="entry name" value="HisK_dim/P_dom"/>
</dbReference>
<dbReference type="FunFam" id="3.30.565.10:FF:000006">
    <property type="entry name" value="Sensor histidine kinase WalK"/>
    <property type="match status" value="1"/>
</dbReference>
<feature type="domain" description="Histidine kinase" evidence="13">
    <location>
        <begin position="455"/>
        <end position="670"/>
    </location>
</feature>
<dbReference type="PROSITE" id="PS50885">
    <property type="entry name" value="HAMP"/>
    <property type="match status" value="1"/>
</dbReference>
<evidence type="ECO:0000256" key="2">
    <source>
        <dbReference type="ARBA" id="ARBA00004429"/>
    </source>
</evidence>
<dbReference type="SUPFAM" id="SSF55874">
    <property type="entry name" value="ATPase domain of HSP90 chaperone/DNA topoisomerase II/histidine kinase"/>
    <property type="match status" value="1"/>
</dbReference>
<evidence type="ECO:0000313" key="16">
    <source>
        <dbReference type="Proteomes" id="UP000031838"/>
    </source>
</evidence>
<dbReference type="AlphaFoldDB" id="A0A0B6SDD8"/>
<dbReference type="Proteomes" id="UP000031838">
    <property type="component" value="Chromosome 2"/>
</dbReference>
<name>A0A0B6SDD8_BURPL</name>
<keyword evidence="5 15" id="KW-0808">Transferase</keyword>
<dbReference type="Gene3D" id="1.10.287.130">
    <property type="match status" value="1"/>
</dbReference>
<evidence type="ECO:0000256" key="7">
    <source>
        <dbReference type="ARBA" id="ARBA00022777"/>
    </source>
</evidence>
<dbReference type="CDD" id="cd00082">
    <property type="entry name" value="HisKA"/>
    <property type="match status" value="1"/>
</dbReference>
<dbReference type="InterPro" id="IPR036890">
    <property type="entry name" value="HATPase_C_sf"/>
</dbReference>
<keyword evidence="10 12" id="KW-0472">Membrane</keyword>
<feature type="region of interest" description="Disordered" evidence="11">
    <location>
        <begin position="1"/>
        <end position="66"/>
    </location>
</feature>
<dbReference type="HOGENOM" id="CLU_000445_89_6_4"/>
<dbReference type="Gene3D" id="6.10.340.10">
    <property type="match status" value="1"/>
</dbReference>
<organism evidence="15 16">
    <name type="scientific">Burkholderia plantarii</name>
    <dbReference type="NCBI Taxonomy" id="41899"/>
    <lineage>
        <taxon>Bacteria</taxon>
        <taxon>Pseudomonadati</taxon>
        <taxon>Pseudomonadota</taxon>
        <taxon>Betaproteobacteria</taxon>
        <taxon>Burkholderiales</taxon>
        <taxon>Burkholderiaceae</taxon>
        <taxon>Burkholderia</taxon>
    </lineage>
</organism>
<evidence type="ECO:0000256" key="6">
    <source>
        <dbReference type="ARBA" id="ARBA00022692"/>
    </source>
</evidence>
<dbReference type="PRINTS" id="PR00344">
    <property type="entry name" value="BCTRLSENSOR"/>
</dbReference>
<feature type="compositionally biased region" description="Gly residues" evidence="11">
    <location>
        <begin position="219"/>
        <end position="237"/>
    </location>
</feature>
<evidence type="ECO:0000256" key="9">
    <source>
        <dbReference type="ARBA" id="ARBA00023012"/>
    </source>
</evidence>
<dbReference type="Pfam" id="PF02518">
    <property type="entry name" value="HATPase_c"/>
    <property type="match status" value="1"/>
</dbReference>
<keyword evidence="9" id="KW-0902">Two-component regulatory system</keyword>
<dbReference type="PANTHER" id="PTHR45436:SF5">
    <property type="entry name" value="SENSOR HISTIDINE KINASE TRCS"/>
    <property type="match status" value="1"/>
</dbReference>
<feature type="compositionally biased region" description="Basic and acidic residues" evidence="11">
    <location>
        <begin position="23"/>
        <end position="36"/>
    </location>
</feature>
<feature type="region of interest" description="Disordered" evidence="11">
    <location>
        <begin position="158"/>
        <end position="312"/>
    </location>
</feature>
<proteinExistence type="predicted"/>
<dbReference type="InterPro" id="IPR036097">
    <property type="entry name" value="HisK_dim/P_sf"/>
</dbReference>
<dbReference type="SUPFAM" id="SSF47384">
    <property type="entry name" value="Homodimeric domain of signal transducing histidine kinase"/>
    <property type="match status" value="1"/>
</dbReference>
<dbReference type="InterPro" id="IPR003660">
    <property type="entry name" value="HAMP_dom"/>
</dbReference>
<reference evidence="16" key="1">
    <citation type="submission" date="2011-03" db="EMBL/GenBank/DDBJ databases">
        <authorList>
            <person name="Voget S."/>
            <person name="Streit W.R."/>
            <person name="Jaeger K.E."/>
            <person name="Daniel R."/>
        </authorList>
    </citation>
    <scope>NUCLEOTIDE SEQUENCE [LARGE SCALE GENOMIC DNA]</scope>
    <source>
        <strain evidence="16">PG1</strain>
    </source>
</reference>
<evidence type="ECO:0000256" key="5">
    <source>
        <dbReference type="ARBA" id="ARBA00022679"/>
    </source>
</evidence>
<keyword evidence="8 12" id="KW-1133">Transmembrane helix</keyword>
<keyword evidence="16" id="KW-1185">Reference proteome</keyword>
<dbReference type="EMBL" id="CP002581">
    <property type="protein sequence ID" value="AJK50246.1"/>
    <property type="molecule type" value="Genomic_DNA"/>
</dbReference>
<dbReference type="InterPro" id="IPR003594">
    <property type="entry name" value="HATPase_dom"/>
</dbReference>
<accession>A0A0B6SDD8</accession>
<evidence type="ECO:0000256" key="1">
    <source>
        <dbReference type="ARBA" id="ARBA00000085"/>
    </source>
</evidence>
<comment type="subcellular location">
    <subcellularLocation>
        <location evidence="2">Cell inner membrane</location>
        <topology evidence="2">Multi-pass membrane protein</topology>
    </subcellularLocation>
</comment>
<evidence type="ECO:0000256" key="10">
    <source>
        <dbReference type="ARBA" id="ARBA00023136"/>
    </source>
</evidence>
<dbReference type="InterPro" id="IPR005467">
    <property type="entry name" value="His_kinase_dom"/>
</dbReference>
<dbReference type="SMART" id="SM00388">
    <property type="entry name" value="HisKA"/>
    <property type="match status" value="1"/>
</dbReference>
<dbReference type="Gene3D" id="3.30.565.10">
    <property type="entry name" value="Histidine kinase-like ATPase, C-terminal domain"/>
    <property type="match status" value="1"/>
</dbReference>
<dbReference type="PANTHER" id="PTHR45436">
    <property type="entry name" value="SENSOR HISTIDINE KINASE YKOH"/>
    <property type="match status" value="1"/>
</dbReference>
<evidence type="ECO:0000256" key="11">
    <source>
        <dbReference type="SAM" id="MobiDB-lite"/>
    </source>
</evidence>
<feature type="domain" description="HAMP" evidence="14">
    <location>
        <begin position="395"/>
        <end position="447"/>
    </location>
</feature>
<feature type="compositionally biased region" description="Basic and acidic residues" evidence="11">
    <location>
        <begin position="244"/>
        <end position="253"/>
    </location>
</feature>
<dbReference type="SMART" id="SM00387">
    <property type="entry name" value="HATPase_c"/>
    <property type="match status" value="1"/>
</dbReference>
<dbReference type="InterPro" id="IPR004358">
    <property type="entry name" value="Sig_transdc_His_kin-like_C"/>
</dbReference>